<keyword evidence="1" id="KW-0285">Flavoprotein</keyword>
<evidence type="ECO:0000259" key="3">
    <source>
        <dbReference type="Pfam" id="PF07992"/>
    </source>
</evidence>
<dbReference type="InterPro" id="IPR036188">
    <property type="entry name" value="FAD/NAD-bd_sf"/>
</dbReference>
<evidence type="ECO:0000256" key="2">
    <source>
        <dbReference type="ARBA" id="ARBA00023002"/>
    </source>
</evidence>
<evidence type="ECO:0000313" key="4">
    <source>
        <dbReference type="EMBL" id="RIE06272.1"/>
    </source>
</evidence>
<keyword evidence="2" id="KW-0560">Oxidoreductase</keyword>
<dbReference type="Proteomes" id="UP000266328">
    <property type="component" value="Unassembled WGS sequence"/>
</dbReference>
<dbReference type="InterPro" id="IPR050097">
    <property type="entry name" value="Ferredoxin-NADP_redctase_2"/>
</dbReference>
<dbReference type="GO" id="GO:0016491">
    <property type="term" value="F:oxidoreductase activity"/>
    <property type="evidence" value="ECO:0007669"/>
    <property type="project" value="UniProtKB-KW"/>
</dbReference>
<dbReference type="AlphaFoldDB" id="A0A398CUE3"/>
<proteinExistence type="predicted"/>
<dbReference type="Gene3D" id="3.50.50.60">
    <property type="entry name" value="FAD/NAD(P)-binding domain"/>
    <property type="match status" value="2"/>
</dbReference>
<dbReference type="PRINTS" id="PR00368">
    <property type="entry name" value="FADPNR"/>
</dbReference>
<name>A0A398CUE3_9BACT</name>
<dbReference type="Pfam" id="PF07992">
    <property type="entry name" value="Pyr_redox_2"/>
    <property type="match status" value="1"/>
</dbReference>
<evidence type="ECO:0000256" key="1">
    <source>
        <dbReference type="ARBA" id="ARBA00022630"/>
    </source>
</evidence>
<accession>A0A398CUE3</accession>
<evidence type="ECO:0000313" key="5">
    <source>
        <dbReference type="Proteomes" id="UP000266328"/>
    </source>
</evidence>
<gene>
    <name evidence="4" type="ORF">SMC7_03135</name>
</gene>
<comment type="caution">
    <text evidence="4">The sequence shown here is derived from an EMBL/GenBank/DDBJ whole genome shotgun (WGS) entry which is preliminary data.</text>
</comment>
<reference evidence="4 5" key="1">
    <citation type="submission" date="2018-09" db="EMBL/GenBank/DDBJ databases">
        <title>Discovery and Ecogenomic Context for Candidatus Cryosericales, a Global Caldiserica Order Active in Thawing Permafrost.</title>
        <authorList>
            <person name="Martinez M.A."/>
            <person name="Woodcroft B.J."/>
            <person name="Ignacio Espinoza J.C."/>
            <person name="Zayed A."/>
            <person name="Singleton C.M."/>
            <person name="Boyd J."/>
            <person name="Li Y.-F."/>
            <person name="Purvine S."/>
            <person name="Maughan H."/>
            <person name="Hodgkins S.B."/>
            <person name="Anderson D."/>
            <person name="Sederholm M."/>
            <person name="Temperton B."/>
            <person name="Saleska S.R."/>
            <person name="Tyson G.W."/>
            <person name="Rich V.I."/>
        </authorList>
    </citation>
    <scope>NUCLEOTIDE SEQUENCE [LARGE SCALE GENOMIC DNA]</scope>
    <source>
        <strain evidence="4 5">SMC7</strain>
    </source>
</reference>
<sequence>MMSERTTDILIIGAGPAGLAGALYASRSLVKTIVLERMSVGGLVLSTEWIDNYPGFPDGIAAPELMDRMRRQAERFGAEFVSDEALSLNRTDMGFSVTTAGGTMYQAGSVIVATGAMPRVLPVKEESKYRGRGISYCATCDAAFFKGKPVAVVGGGGSAVEEALVLARGCSKVSVVFPLDSLQAEPILIEQLGAFSNVEFVPGAAPAAVEGEGKVERLRLRLSAGGEKTLEVAAVFVAMEFVPTGDLLKGLVEVDAQGYVVIPESTETGVPGLYIAGDVRRKSLKQIVTAVADGAVAAQRAGIYVRSRKGKKNGTPEN</sequence>
<dbReference type="SUPFAM" id="SSF51905">
    <property type="entry name" value="FAD/NAD(P)-binding domain"/>
    <property type="match status" value="1"/>
</dbReference>
<dbReference type="EMBL" id="QXIS01000017">
    <property type="protein sequence ID" value="RIE06272.1"/>
    <property type="molecule type" value="Genomic_DNA"/>
</dbReference>
<keyword evidence="5" id="KW-1185">Reference proteome</keyword>
<dbReference type="PRINTS" id="PR00469">
    <property type="entry name" value="PNDRDTASEII"/>
</dbReference>
<dbReference type="OrthoDB" id="9806179at2"/>
<dbReference type="PANTHER" id="PTHR48105">
    <property type="entry name" value="THIOREDOXIN REDUCTASE 1-RELATED-RELATED"/>
    <property type="match status" value="1"/>
</dbReference>
<organism evidence="4 5">
    <name type="scientific">Candidatus Cryosericum terrychapinii</name>
    <dbReference type="NCBI Taxonomy" id="2290919"/>
    <lineage>
        <taxon>Bacteria</taxon>
        <taxon>Pseudomonadati</taxon>
        <taxon>Caldisericota/Cryosericota group</taxon>
        <taxon>Candidatus Cryosericota</taxon>
        <taxon>Candidatus Cryosericia</taxon>
        <taxon>Candidatus Cryosericales</taxon>
        <taxon>Candidatus Cryosericaceae</taxon>
        <taxon>Candidatus Cryosericum</taxon>
    </lineage>
</organism>
<dbReference type="InterPro" id="IPR023753">
    <property type="entry name" value="FAD/NAD-binding_dom"/>
</dbReference>
<protein>
    <submittedName>
        <fullName evidence="4">Thioredoxin-disulfide reductase</fullName>
    </submittedName>
</protein>
<feature type="domain" description="FAD/NAD(P)-binding" evidence="3">
    <location>
        <begin position="8"/>
        <end position="294"/>
    </location>
</feature>